<dbReference type="Proteomes" id="UP000735874">
    <property type="component" value="Unassembled WGS sequence"/>
</dbReference>
<accession>A0A329S5G3</accession>
<evidence type="ECO:0000313" key="8">
    <source>
        <dbReference type="Proteomes" id="UP000251314"/>
    </source>
</evidence>
<comment type="caution">
    <text evidence="7">The sequence shown here is derived from an EMBL/GenBank/DDBJ whole genome shotgun (WGS) entry which is preliminary data.</text>
</comment>
<evidence type="ECO:0000313" key="3">
    <source>
        <dbReference type="EMBL" id="KAG2919845.1"/>
    </source>
</evidence>
<keyword evidence="8" id="KW-1185">Reference proteome</keyword>
<evidence type="ECO:0000313" key="4">
    <source>
        <dbReference type="EMBL" id="KAG2938237.1"/>
    </source>
</evidence>
<dbReference type="EMBL" id="RCMK01000290">
    <property type="protein sequence ID" value="KAG2938237.1"/>
    <property type="molecule type" value="Genomic_DNA"/>
</dbReference>
<dbReference type="VEuPathDB" id="FungiDB:PC110_g12513"/>
<sequence length="193" mass="20850">MLWYSKLSATHATTLISATPAATTSLVITSVMTNIDLVVSGSVESLQDELEGPQNPPGGPIAPGAPYPPGRGRAVVSFRSCRCFPCRPLRREPEWSISAPATLVNAMSNLYQVVFSNLLDDILDGVVLRDLSSRAYHALGRHSPEYQRFVLSVFNDAVIQSMSSTKPVVFPNRGAPTGRVNLLPPGVQDTCQR</sequence>
<reference evidence="7 8" key="1">
    <citation type="submission" date="2018-01" db="EMBL/GenBank/DDBJ databases">
        <title>Draft genome of the strawberry crown rot pathogen Phytophthora cactorum.</title>
        <authorList>
            <person name="Armitage A.D."/>
            <person name="Lysoe E."/>
            <person name="Nellist C.F."/>
            <person name="Harrison R.J."/>
            <person name="Brurberg M.B."/>
        </authorList>
    </citation>
    <scope>NUCLEOTIDE SEQUENCE [LARGE SCALE GENOMIC DNA]</scope>
    <source>
        <strain evidence="7 8">10300</strain>
    </source>
</reference>
<dbReference type="Proteomes" id="UP000760860">
    <property type="component" value="Unassembled WGS sequence"/>
</dbReference>
<dbReference type="EMBL" id="RCMI01000286">
    <property type="protein sequence ID" value="KAG2919845.1"/>
    <property type="molecule type" value="Genomic_DNA"/>
</dbReference>
<dbReference type="AlphaFoldDB" id="A0A329S5G3"/>
<proteinExistence type="predicted"/>
<dbReference type="Proteomes" id="UP000736787">
    <property type="component" value="Unassembled WGS sequence"/>
</dbReference>
<protein>
    <submittedName>
        <fullName evidence="7">Uncharacterized protein</fullName>
    </submittedName>
</protein>
<dbReference type="EMBL" id="RCMV01000259">
    <property type="protein sequence ID" value="KAG3220524.1"/>
    <property type="molecule type" value="Genomic_DNA"/>
</dbReference>
<dbReference type="Proteomes" id="UP000697107">
    <property type="component" value="Unassembled WGS sequence"/>
</dbReference>
<evidence type="ECO:0000313" key="7">
    <source>
        <dbReference type="EMBL" id="RAW31136.1"/>
    </source>
</evidence>
<reference evidence="2" key="2">
    <citation type="submission" date="2018-10" db="EMBL/GenBank/DDBJ databases">
        <title>Effector identification in a new, highly contiguous assembly of the strawberry crown rot pathogen Phytophthora cactorum.</title>
        <authorList>
            <person name="Armitage A.D."/>
            <person name="Nellist C.F."/>
            <person name="Bates H."/>
            <person name="Vickerstaff R.J."/>
            <person name="Harrison R.J."/>
        </authorList>
    </citation>
    <scope>NUCLEOTIDE SEQUENCE</scope>
    <source>
        <strain evidence="2">15-7</strain>
        <strain evidence="3">4032</strain>
        <strain evidence="4">4040</strain>
        <strain evidence="5">P415</strain>
        <strain evidence="6">P421</strain>
    </source>
</reference>
<name>A0A329S5G3_9STRA</name>
<gene>
    <name evidence="7" type="ORF">PC110_g12513</name>
    <name evidence="2" type="ORF">PC113_g11195</name>
    <name evidence="3" type="ORF">PC115_g10003</name>
    <name evidence="4" type="ORF">PC117_g11331</name>
    <name evidence="5" type="ORF">PC118_g10432</name>
    <name evidence="6" type="ORF">PC129_g8724</name>
</gene>
<dbReference type="Proteomes" id="UP000251314">
    <property type="component" value="Unassembled WGS sequence"/>
</dbReference>
<dbReference type="Proteomes" id="UP000774804">
    <property type="component" value="Unassembled WGS sequence"/>
</dbReference>
<evidence type="ECO:0000256" key="1">
    <source>
        <dbReference type="SAM" id="MobiDB-lite"/>
    </source>
</evidence>
<dbReference type="EMBL" id="RCMG01000313">
    <property type="protein sequence ID" value="KAG2856881.1"/>
    <property type="molecule type" value="Genomic_DNA"/>
</dbReference>
<dbReference type="EMBL" id="RCML01000299">
    <property type="protein sequence ID" value="KAG2981740.1"/>
    <property type="molecule type" value="Genomic_DNA"/>
</dbReference>
<evidence type="ECO:0000313" key="5">
    <source>
        <dbReference type="EMBL" id="KAG2981740.1"/>
    </source>
</evidence>
<dbReference type="EMBL" id="MJFZ01000336">
    <property type="protein sequence ID" value="RAW31136.1"/>
    <property type="molecule type" value="Genomic_DNA"/>
</dbReference>
<organism evidence="7 8">
    <name type="scientific">Phytophthora cactorum</name>
    <dbReference type="NCBI Taxonomy" id="29920"/>
    <lineage>
        <taxon>Eukaryota</taxon>
        <taxon>Sar</taxon>
        <taxon>Stramenopiles</taxon>
        <taxon>Oomycota</taxon>
        <taxon>Peronosporomycetes</taxon>
        <taxon>Peronosporales</taxon>
        <taxon>Peronosporaceae</taxon>
        <taxon>Phytophthora</taxon>
    </lineage>
</organism>
<evidence type="ECO:0000313" key="2">
    <source>
        <dbReference type="EMBL" id="KAG2856881.1"/>
    </source>
</evidence>
<dbReference type="OrthoDB" id="10294253at2759"/>
<evidence type="ECO:0000313" key="6">
    <source>
        <dbReference type="EMBL" id="KAG3220524.1"/>
    </source>
</evidence>
<feature type="compositionally biased region" description="Pro residues" evidence="1">
    <location>
        <begin position="54"/>
        <end position="66"/>
    </location>
</feature>
<feature type="region of interest" description="Disordered" evidence="1">
    <location>
        <begin position="46"/>
        <end position="66"/>
    </location>
</feature>